<proteinExistence type="predicted"/>
<gene>
    <name evidence="1" type="ORF">VB854_12290</name>
</gene>
<organism evidence="1 2">
    <name type="scientific">Limnoraphis robusta CCNP1315</name>
    <dbReference type="NCBI Taxonomy" id="3110306"/>
    <lineage>
        <taxon>Bacteria</taxon>
        <taxon>Bacillati</taxon>
        <taxon>Cyanobacteriota</taxon>
        <taxon>Cyanophyceae</taxon>
        <taxon>Oscillatoriophycideae</taxon>
        <taxon>Oscillatoriales</taxon>
        <taxon>Sirenicapillariaceae</taxon>
        <taxon>Limnoraphis</taxon>
    </lineage>
</organism>
<sequence>MKNQLPGFPSRLSRVSYGEGFYFFEKTGTIVQKMANYDEFDSRTAKPTEQRSRKSSVIDRNGSGWFIALLKQIIPNLPTQKTFHTPLKNLPVAV</sequence>
<evidence type="ECO:0000313" key="2">
    <source>
        <dbReference type="Proteomes" id="UP001301728"/>
    </source>
</evidence>
<name>A0ABU5TXQ1_9CYAN</name>
<dbReference type="EMBL" id="JAYGHT010000068">
    <property type="protein sequence ID" value="MEA5519722.1"/>
    <property type="molecule type" value="Genomic_DNA"/>
</dbReference>
<accession>A0ABU5TXQ1</accession>
<dbReference type="Proteomes" id="UP001301728">
    <property type="component" value="Unassembled WGS sequence"/>
</dbReference>
<reference evidence="1 2" key="1">
    <citation type="submission" date="2023-12" db="EMBL/GenBank/DDBJ databases">
        <title>Baltic Sea Cyanobacteria.</title>
        <authorList>
            <person name="Delbaje E."/>
            <person name="Fewer D.P."/>
            <person name="Shishido T.K."/>
        </authorList>
    </citation>
    <scope>NUCLEOTIDE SEQUENCE [LARGE SCALE GENOMIC DNA]</scope>
    <source>
        <strain evidence="1 2">CCNP 1315</strain>
    </source>
</reference>
<dbReference type="RefSeq" id="WP_323272601.1">
    <property type="nucleotide sequence ID" value="NZ_JAYGHT010000068.1"/>
</dbReference>
<comment type="caution">
    <text evidence="1">The sequence shown here is derived from an EMBL/GenBank/DDBJ whole genome shotgun (WGS) entry which is preliminary data.</text>
</comment>
<keyword evidence="2" id="KW-1185">Reference proteome</keyword>
<protein>
    <submittedName>
        <fullName evidence="1">Uncharacterized protein</fullName>
    </submittedName>
</protein>
<evidence type="ECO:0000313" key="1">
    <source>
        <dbReference type="EMBL" id="MEA5519722.1"/>
    </source>
</evidence>